<sequence length="596" mass="66190">MGSSFCNTTLEELRIHPGDERPIAGPLTFHSLALIIAAASTLVAIAMSFYLIMRHATNYTVPNEQKQIMRILFMVPIYACSSFLSLRYYYYAIYFQVISDCYEAFAISSFFSLMCHYIAPDLHSQKDYFREMQPIKDWVFPLNWMAKCCGGHRKGPWRTPRSGLTWFNIIWIGVYHYCFVRVAMTVAAVLSQYYGRYCESSNSPMFGHIWITAIQSIAVTIAMYALIQFYVQLRSTPQLSPHKPFLKVLAIKLVIFLSFWQSVAISVATSETIHIVEPNSILAYPDIKVGIPSLLLCFEMACFAILHLWAFPYKPYTTARGGDLAFTGPPAPKQGGPMGILALWDAINIWDVVKGFGRGIRWLFVGVKKRERDVSYLHLDKESHPLGNSIPLRGASTSTRGRQKSSDSSMTTMSEVDIHQHHQQYQYQHHRQDTMTGMGVGVGVAIGGDLEAPAQAHQHHYAHGVVYGHGHDGHGRVPTDTSYRGAHAAVRTESFDSLDLGGAGGGVGMTPRAAEYERRGRSGSAASVDEHRYYEGRNAGGGSGGGGTMTYHGGPGVYRNQSSGYYDPLPGPRDEDDSVGLVRHAPYPYGGQSGYR</sequence>
<dbReference type="PANTHER" id="PTHR23423">
    <property type="entry name" value="ORGANIC SOLUTE TRANSPORTER-RELATED"/>
    <property type="match status" value="1"/>
</dbReference>
<name>A0ABR3DG43_NEUIN</name>
<dbReference type="Pfam" id="PF03619">
    <property type="entry name" value="Solute_trans_a"/>
    <property type="match status" value="1"/>
</dbReference>
<feature type="transmembrane region" description="Helical" evidence="6">
    <location>
        <begin position="29"/>
        <end position="51"/>
    </location>
</feature>
<evidence type="ECO:0000256" key="2">
    <source>
        <dbReference type="ARBA" id="ARBA00022692"/>
    </source>
</evidence>
<feature type="transmembrane region" description="Helical" evidence="6">
    <location>
        <begin position="289"/>
        <end position="311"/>
    </location>
</feature>
<feature type="compositionally biased region" description="Gly residues" evidence="5">
    <location>
        <begin position="538"/>
        <end position="556"/>
    </location>
</feature>
<evidence type="ECO:0000313" key="7">
    <source>
        <dbReference type="EMBL" id="KAL0471637.1"/>
    </source>
</evidence>
<accession>A0ABR3DG43</accession>
<protein>
    <submittedName>
        <fullName evidence="7">Organic solute transporter Ostalpha domain-containing protein</fullName>
    </submittedName>
</protein>
<keyword evidence="4 6" id="KW-0472">Membrane</keyword>
<evidence type="ECO:0000256" key="1">
    <source>
        <dbReference type="ARBA" id="ARBA00004141"/>
    </source>
</evidence>
<feature type="transmembrane region" description="Helical" evidence="6">
    <location>
        <begin position="248"/>
        <end position="269"/>
    </location>
</feature>
<proteinExistence type="predicted"/>
<reference evidence="7 8" key="1">
    <citation type="submission" date="2023-09" db="EMBL/GenBank/DDBJ databases">
        <title>Multi-omics analysis of a traditional fermented food reveals byproduct-associated fungal strains for waste-to-food upcycling.</title>
        <authorList>
            <consortium name="Lawrence Berkeley National Laboratory"/>
            <person name="Rekdal V.M."/>
            <person name="Villalobos-Escobedo J.M."/>
            <person name="Rodriguez-Valeron N."/>
            <person name="Garcia M.O."/>
            <person name="Vasquez D.P."/>
            <person name="Damayanti I."/>
            <person name="Sorensen P.M."/>
            <person name="Baidoo E.E."/>
            <person name="De Carvalho A.C."/>
            <person name="Riley R."/>
            <person name="Lipzen A."/>
            <person name="He G."/>
            <person name="Yan M."/>
            <person name="Haridas S."/>
            <person name="Daum C."/>
            <person name="Yoshinaga Y."/>
            <person name="Ng V."/>
            <person name="Grigoriev I.V."/>
            <person name="Munk R."/>
            <person name="Nuraida L."/>
            <person name="Wijaya C.H."/>
            <person name="Morales P.-C."/>
            <person name="Keasling J.D."/>
        </authorList>
    </citation>
    <scope>NUCLEOTIDE SEQUENCE [LARGE SCALE GENOMIC DNA]</scope>
    <source>
        <strain evidence="7 8">FGSC 2613</strain>
    </source>
</reference>
<dbReference type="EMBL" id="JAVLET010000003">
    <property type="protein sequence ID" value="KAL0471637.1"/>
    <property type="molecule type" value="Genomic_DNA"/>
</dbReference>
<comment type="caution">
    <text evidence="7">The sequence shown here is derived from an EMBL/GenBank/DDBJ whole genome shotgun (WGS) entry which is preliminary data.</text>
</comment>
<evidence type="ECO:0000256" key="4">
    <source>
        <dbReference type="ARBA" id="ARBA00023136"/>
    </source>
</evidence>
<feature type="transmembrane region" description="Helical" evidence="6">
    <location>
        <begin position="71"/>
        <end position="90"/>
    </location>
</feature>
<comment type="subcellular location">
    <subcellularLocation>
        <location evidence="1">Membrane</location>
        <topology evidence="1">Multi-pass membrane protein</topology>
    </subcellularLocation>
</comment>
<keyword evidence="2 6" id="KW-0812">Transmembrane</keyword>
<feature type="region of interest" description="Disordered" evidence="5">
    <location>
        <begin position="513"/>
        <end position="596"/>
    </location>
</feature>
<feature type="transmembrane region" description="Helical" evidence="6">
    <location>
        <begin position="209"/>
        <end position="227"/>
    </location>
</feature>
<dbReference type="SMART" id="SM01417">
    <property type="entry name" value="Solute_trans_a"/>
    <property type="match status" value="1"/>
</dbReference>
<gene>
    <name evidence="7" type="ORF">QR685DRAFT_209457</name>
</gene>
<feature type="transmembrane region" description="Helical" evidence="6">
    <location>
        <begin position="163"/>
        <end position="189"/>
    </location>
</feature>
<evidence type="ECO:0000313" key="8">
    <source>
        <dbReference type="Proteomes" id="UP001451303"/>
    </source>
</evidence>
<keyword evidence="3 6" id="KW-1133">Transmembrane helix</keyword>
<dbReference type="InterPro" id="IPR005178">
    <property type="entry name" value="Ostalpha/TMEM184C"/>
</dbReference>
<keyword evidence="8" id="KW-1185">Reference proteome</keyword>
<evidence type="ECO:0000256" key="6">
    <source>
        <dbReference type="SAM" id="Phobius"/>
    </source>
</evidence>
<dbReference type="Proteomes" id="UP001451303">
    <property type="component" value="Unassembled WGS sequence"/>
</dbReference>
<organism evidence="7 8">
    <name type="scientific">Neurospora intermedia</name>
    <dbReference type="NCBI Taxonomy" id="5142"/>
    <lineage>
        <taxon>Eukaryota</taxon>
        <taxon>Fungi</taxon>
        <taxon>Dikarya</taxon>
        <taxon>Ascomycota</taxon>
        <taxon>Pezizomycotina</taxon>
        <taxon>Sordariomycetes</taxon>
        <taxon>Sordariomycetidae</taxon>
        <taxon>Sordariales</taxon>
        <taxon>Sordariaceae</taxon>
        <taxon>Neurospora</taxon>
    </lineage>
</organism>
<evidence type="ECO:0000256" key="5">
    <source>
        <dbReference type="SAM" id="MobiDB-lite"/>
    </source>
</evidence>
<feature type="region of interest" description="Disordered" evidence="5">
    <location>
        <begin position="387"/>
        <end position="413"/>
    </location>
</feature>
<feature type="compositionally biased region" description="Polar residues" evidence="5">
    <location>
        <begin position="395"/>
        <end position="413"/>
    </location>
</feature>
<evidence type="ECO:0000256" key="3">
    <source>
        <dbReference type="ARBA" id="ARBA00022989"/>
    </source>
</evidence>